<sequence>MINVEPIRESSILFVLVESTHYRFVLVDREICLERQLLAHLFDDGTEFPLDLPLIFCEGAPRLFLFLCNRVIFRYLQEDIPEFFCFFVHQDYEHRIRIYESVPGDFNDSSMYYLHPI</sequence>
<dbReference type="Proteomes" id="UP001596417">
    <property type="component" value="Unassembled WGS sequence"/>
</dbReference>
<organism evidence="1 2">
    <name type="scientific">Halocatena marina</name>
    <dbReference type="NCBI Taxonomy" id="2934937"/>
    <lineage>
        <taxon>Archaea</taxon>
        <taxon>Methanobacteriati</taxon>
        <taxon>Methanobacteriota</taxon>
        <taxon>Stenosarchaea group</taxon>
        <taxon>Halobacteria</taxon>
        <taxon>Halobacteriales</taxon>
        <taxon>Natronomonadaceae</taxon>
        <taxon>Halocatena</taxon>
    </lineage>
</organism>
<accession>A0ABD5YLS2</accession>
<proteinExistence type="predicted"/>
<protein>
    <submittedName>
        <fullName evidence="1">Uncharacterized protein</fullName>
    </submittedName>
</protein>
<dbReference type="EMBL" id="JBHTAX010000001">
    <property type="protein sequence ID" value="MFC7188702.1"/>
    <property type="molecule type" value="Genomic_DNA"/>
</dbReference>
<comment type="caution">
    <text evidence="1">The sequence shown here is derived from an EMBL/GenBank/DDBJ whole genome shotgun (WGS) entry which is preliminary data.</text>
</comment>
<evidence type="ECO:0000313" key="1">
    <source>
        <dbReference type="EMBL" id="MFC7188702.1"/>
    </source>
</evidence>
<dbReference type="RefSeq" id="WP_390204401.1">
    <property type="nucleotide sequence ID" value="NZ_JBHTAX010000001.1"/>
</dbReference>
<keyword evidence="2" id="KW-1185">Reference proteome</keyword>
<name>A0ABD5YLS2_9EURY</name>
<gene>
    <name evidence="1" type="ORF">ACFQL7_01765</name>
</gene>
<reference evidence="1 2" key="1">
    <citation type="journal article" date="2019" name="Int. J. Syst. Evol. Microbiol.">
        <title>The Global Catalogue of Microorganisms (GCM) 10K type strain sequencing project: providing services to taxonomists for standard genome sequencing and annotation.</title>
        <authorList>
            <consortium name="The Broad Institute Genomics Platform"/>
            <consortium name="The Broad Institute Genome Sequencing Center for Infectious Disease"/>
            <person name="Wu L."/>
            <person name="Ma J."/>
        </authorList>
    </citation>
    <scope>NUCLEOTIDE SEQUENCE [LARGE SCALE GENOMIC DNA]</scope>
    <source>
        <strain evidence="1 2">RDMS1</strain>
    </source>
</reference>
<dbReference type="AlphaFoldDB" id="A0ABD5YLS2"/>
<evidence type="ECO:0000313" key="2">
    <source>
        <dbReference type="Proteomes" id="UP001596417"/>
    </source>
</evidence>